<feature type="domain" description="Peptide N-acetyl-beta-D-glucosaminyl asparaginase amidase A N-terminal" evidence="1">
    <location>
        <begin position="102"/>
        <end position="372"/>
    </location>
</feature>
<dbReference type="InterPro" id="IPR021102">
    <property type="entry name" value="PNGase_A"/>
</dbReference>
<organism evidence="2 3">
    <name type="scientific">Oryza sativa subsp. japonica</name>
    <name type="common">Rice</name>
    <dbReference type="NCBI Taxonomy" id="39947"/>
    <lineage>
        <taxon>Eukaryota</taxon>
        <taxon>Viridiplantae</taxon>
        <taxon>Streptophyta</taxon>
        <taxon>Embryophyta</taxon>
        <taxon>Tracheophyta</taxon>
        <taxon>Spermatophyta</taxon>
        <taxon>Magnoliopsida</taxon>
        <taxon>Liliopsida</taxon>
        <taxon>Poales</taxon>
        <taxon>Poaceae</taxon>
        <taxon>BOP clade</taxon>
        <taxon>Oryzoideae</taxon>
        <taxon>Oryzeae</taxon>
        <taxon>Oryzinae</taxon>
        <taxon>Oryza</taxon>
        <taxon>Oryza sativa</taxon>
    </lineage>
</organism>
<evidence type="ECO:0000313" key="2">
    <source>
        <dbReference type="EMBL" id="BAS70954.1"/>
    </source>
</evidence>
<name>A0A0P0UZZ3_ORYSJ</name>
<dbReference type="FunCoup" id="A0A0P0UZZ3">
    <property type="interactions" value="3"/>
</dbReference>
<keyword evidence="3" id="KW-1185">Reference proteome</keyword>
<reference evidence="3" key="1">
    <citation type="journal article" date="2005" name="Nature">
        <title>The map-based sequence of the rice genome.</title>
        <authorList>
            <consortium name="International rice genome sequencing project (IRGSP)"/>
            <person name="Matsumoto T."/>
            <person name="Wu J."/>
            <person name="Kanamori H."/>
            <person name="Katayose Y."/>
            <person name="Fujisawa M."/>
            <person name="Namiki N."/>
            <person name="Mizuno H."/>
            <person name="Yamamoto K."/>
            <person name="Antonio B.A."/>
            <person name="Baba T."/>
            <person name="Sakata K."/>
            <person name="Nagamura Y."/>
            <person name="Aoki H."/>
            <person name="Arikawa K."/>
            <person name="Arita K."/>
            <person name="Bito T."/>
            <person name="Chiden Y."/>
            <person name="Fujitsuka N."/>
            <person name="Fukunaka R."/>
            <person name="Hamada M."/>
            <person name="Harada C."/>
            <person name="Hayashi A."/>
            <person name="Hijishita S."/>
            <person name="Honda M."/>
            <person name="Hosokawa S."/>
            <person name="Ichikawa Y."/>
            <person name="Idonuma A."/>
            <person name="Iijima M."/>
            <person name="Ikeda M."/>
            <person name="Ikeno M."/>
            <person name="Ito K."/>
            <person name="Ito S."/>
            <person name="Ito T."/>
            <person name="Ito Y."/>
            <person name="Ito Y."/>
            <person name="Iwabuchi A."/>
            <person name="Kamiya K."/>
            <person name="Karasawa W."/>
            <person name="Kurita K."/>
            <person name="Katagiri S."/>
            <person name="Kikuta A."/>
            <person name="Kobayashi H."/>
            <person name="Kobayashi N."/>
            <person name="Machita K."/>
            <person name="Maehara T."/>
            <person name="Masukawa M."/>
            <person name="Mizubayashi T."/>
            <person name="Mukai Y."/>
            <person name="Nagasaki H."/>
            <person name="Nagata Y."/>
            <person name="Naito S."/>
            <person name="Nakashima M."/>
            <person name="Nakama Y."/>
            <person name="Nakamichi Y."/>
            <person name="Nakamura M."/>
            <person name="Meguro A."/>
            <person name="Negishi M."/>
            <person name="Ohta I."/>
            <person name="Ohta T."/>
            <person name="Okamoto M."/>
            <person name="Ono N."/>
            <person name="Saji S."/>
            <person name="Sakaguchi M."/>
            <person name="Sakai K."/>
            <person name="Shibata M."/>
            <person name="Shimokawa T."/>
            <person name="Song J."/>
            <person name="Takazaki Y."/>
            <person name="Terasawa K."/>
            <person name="Tsugane M."/>
            <person name="Tsuji K."/>
            <person name="Ueda S."/>
            <person name="Waki K."/>
            <person name="Yamagata H."/>
            <person name="Yamamoto M."/>
            <person name="Yamamoto S."/>
            <person name="Yamane H."/>
            <person name="Yoshiki S."/>
            <person name="Yoshihara R."/>
            <person name="Yukawa K."/>
            <person name="Zhong H."/>
            <person name="Yano M."/>
            <person name="Yuan Q."/>
            <person name="Ouyang S."/>
            <person name="Liu J."/>
            <person name="Jones K.M."/>
            <person name="Gansberger K."/>
            <person name="Moffat K."/>
            <person name="Hill J."/>
            <person name="Bera J."/>
            <person name="Fadrosh D."/>
            <person name="Jin S."/>
            <person name="Johri S."/>
            <person name="Kim M."/>
            <person name="Overton L."/>
            <person name="Reardon M."/>
            <person name="Tsitrin T."/>
            <person name="Vuong H."/>
            <person name="Weaver B."/>
            <person name="Ciecko A."/>
            <person name="Tallon L."/>
            <person name="Jackson J."/>
            <person name="Pai G."/>
            <person name="Aken S.V."/>
            <person name="Utterback T."/>
            <person name="Reidmuller S."/>
            <person name="Feldblyum T."/>
            <person name="Hsiao J."/>
            <person name="Zismann V."/>
            <person name="Iobst S."/>
            <person name="de Vazeille A.R."/>
            <person name="Buell C.R."/>
            <person name="Ying K."/>
            <person name="Li Y."/>
            <person name="Lu T."/>
            <person name="Huang Y."/>
            <person name="Zhao Q."/>
            <person name="Feng Q."/>
            <person name="Zhang L."/>
            <person name="Zhu J."/>
            <person name="Weng Q."/>
            <person name="Mu J."/>
            <person name="Lu Y."/>
            <person name="Fan D."/>
            <person name="Liu Y."/>
            <person name="Guan J."/>
            <person name="Zhang Y."/>
            <person name="Yu S."/>
            <person name="Liu X."/>
            <person name="Zhang Y."/>
            <person name="Hong G."/>
            <person name="Han B."/>
            <person name="Choisne N."/>
            <person name="Demange N."/>
            <person name="Orjeda G."/>
            <person name="Samain S."/>
            <person name="Cattolico L."/>
            <person name="Pelletier E."/>
            <person name="Couloux A."/>
            <person name="Segurens B."/>
            <person name="Wincker P."/>
            <person name="D'Hont A."/>
            <person name="Scarpelli C."/>
            <person name="Weissenbach J."/>
            <person name="Salanoubat M."/>
            <person name="Quetier F."/>
            <person name="Yu Y."/>
            <person name="Kim H.R."/>
            <person name="Rambo T."/>
            <person name="Currie J."/>
            <person name="Collura K."/>
            <person name="Luo M."/>
            <person name="Yang T."/>
            <person name="Ammiraju J.S.S."/>
            <person name="Engler F."/>
            <person name="Soderlund C."/>
            <person name="Wing R.A."/>
            <person name="Palmer L.E."/>
            <person name="de la Bastide M."/>
            <person name="Spiegel L."/>
            <person name="Nascimento L."/>
            <person name="Zutavern T."/>
            <person name="O'Shaughnessy A."/>
            <person name="Dike S."/>
            <person name="Dedhia N."/>
            <person name="Preston R."/>
            <person name="Balija V."/>
            <person name="McCombie W.R."/>
            <person name="Chow T."/>
            <person name="Chen H."/>
            <person name="Chung M."/>
            <person name="Chen C."/>
            <person name="Shaw J."/>
            <person name="Wu H."/>
            <person name="Hsiao K."/>
            <person name="Chao Y."/>
            <person name="Chu M."/>
            <person name="Cheng C."/>
            <person name="Hour A."/>
            <person name="Lee P."/>
            <person name="Lin S."/>
            <person name="Lin Y."/>
            <person name="Liou J."/>
            <person name="Liu S."/>
            <person name="Hsing Y."/>
            <person name="Raghuvanshi S."/>
            <person name="Mohanty A."/>
            <person name="Bharti A.K."/>
            <person name="Gaur A."/>
            <person name="Gupta V."/>
            <person name="Kumar D."/>
            <person name="Ravi V."/>
            <person name="Vij S."/>
            <person name="Kapur A."/>
            <person name="Khurana P."/>
            <person name="Khurana P."/>
            <person name="Khurana J.P."/>
            <person name="Tyagi A.K."/>
            <person name="Gaikwad K."/>
            <person name="Singh A."/>
            <person name="Dalal V."/>
            <person name="Srivastava S."/>
            <person name="Dixit A."/>
            <person name="Pal A.K."/>
            <person name="Ghazi I.A."/>
            <person name="Yadav M."/>
            <person name="Pandit A."/>
            <person name="Bhargava A."/>
            <person name="Sureshbabu K."/>
            <person name="Batra K."/>
            <person name="Sharma T.R."/>
            <person name="Mohapatra T."/>
            <person name="Singh N.K."/>
            <person name="Messing J."/>
            <person name="Nelson A.B."/>
            <person name="Fuks G."/>
            <person name="Kavchok S."/>
            <person name="Keizer G."/>
            <person name="Linton E."/>
            <person name="Llaca V."/>
            <person name="Song R."/>
            <person name="Tanyolac B."/>
            <person name="Young S."/>
            <person name="Ho-Il K."/>
            <person name="Hahn J.H."/>
            <person name="Sangsakoo G."/>
            <person name="Vanavichit A."/>
            <person name="de Mattos Luiz.A.T."/>
            <person name="Zimmer P.D."/>
            <person name="Malone G."/>
            <person name="Dellagostin O."/>
            <person name="de Oliveira A.C."/>
            <person name="Bevan M."/>
            <person name="Bancroft I."/>
            <person name="Minx P."/>
            <person name="Cordum H."/>
            <person name="Wilson R."/>
            <person name="Cheng Z."/>
            <person name="Jin W."/>
            <person name="Jiang J."/>
            <person name="Leong S.A."/>
            <person name="Iwama H."/>
            <person name="Gojobori T."/>
            <person name="Itoh T."/>
            <person name="Niimura Y."/>
            <person name="Fujii Y."/>
            <person name="Habara T."/>
            <person name="Sakai H."/>
            <person name="Sato Y."/>
            <person name="Wilson G."/>
            <person name="Kumar K."/>
            <person name="McCouch S."/>
            <person name="Juretic N."/>
            <person name="Hoen D."/>
            <person name="Wright S."/>
            <person name="Bruskiewich R."/>
            <person name="Bureau T."/>
            <person name="Miyao A."/>
            <person name="Hirochika H."/>
            <person name="Nishikawa T."/>
            <person name="Kadowaki K."/>
            <person name="Sugiura M."/>
            <person name="Burr B."/>
            <person name="Sasaki T."/>
        </authorList>
    </citation>
    <scope>NUCLEOTIDE SEQUENCE [LARGE SCALE GENOMIC DNA]</scope>
    <source>
        <strain evidence="3">cv. Nipponbare</strain>
    </source>
</reference>
<evidence type="ECO:0007829" key="5">
    <source>
        <dbReference type="ProteomicsDB" id="A0A0P0UZZ3"/>
    </source>
</evidence>
<dbReference type="eggNOG" id="ENOG502QSXK">
    <property type="taxonomic scope" value="Eukaryota"/>
</dbReference>
<dbReference type="InterPro" id="IPR056948">
    <property type="entry name" value="PNGaseA_N"/>
</dbReference>
<evidence type="ECO:0000313" key="3">
    <source>
        <dbReference type="Proteomes" id="UP000059680"/>
    </source>
</evidence>
<dbReference type="PANTHER" id="PTHR31104">
    <property type="entry name" value="PEPTIDE-N4-(N-ACETYL-BETA-GLUCOSAMINYL)ASPARAGINE AMIDASE A PROTEIN"/>
    <property type="match status" value="1"/>
</dbReference>
<feature type="non-terminal residue" evidence="2">
    <location>
        <position position="612"/>
    </location>
</feature>
<dbReference type="PaxDb" id="39947-A0A0P0UZZ3"/>
<evidence type="ECO:0007829" key="4">
    <source>
        <dbReference type="PeptideAtlas" id="A0A0P0UZZ3"/>
    </source>
</evidence>
<dbReference type="Pfam" id="PF12222">
    <property type="entry name" value="PNGaseA"/>
    <property type="match status" value="1"/>
</dbReference>
<reference evidence="2 3" key="3">
    <citation type="journal article" date="2013" name="Rice">
        <title>Improvement of the Oryza sativa Nipponbare reference genome using next generation sequence and optical map data.</title>
        <authorList>
            <person name="Kawahara Y."/>
            <person name="de la Bastide M."/>
            <person name="Hamilton J.P."/>
            <person name="Kanamori H."/>
            <person name="McCombie W.R."/>
            <person name="Ouyang S."/>
            <person name="Schwartz D.C."/>
            <person name="Tanaka T."/>
            <person name="Wu J."/>
            <person name="Zhou S."/>
            <person name="Childs K.L."/>
            <person name="Davidson R.M."/>
            <person name="Lin H."/>
            <person name="Quesada-Ocampo L."/>
            <person name="Vaillancourt B."/>
            <person name="Sakai H."/>
            <person name="Lee S.S."/>
            <person name="Kim J."/>
            <person name="Numa H."/>
            <person name="Itoh T."/>
            <person name="Buell C.R."/>
            <person name="Matsumoto T."/>
        </authorList>
    </citation>
    <scope>NUCLEOTIDE SEQUENCE [LARGE SCALE GENOMIC DNA]</scope>
    <source>
        <strain evidence="3">cv. Nipponbare</strain>
    </source>
</reference>
<dbReference type="AlphaFoldDB" id="A0A0P0UZZ3"/>
<gene>
    <name evidence="2" type="ordered locus">Os01g0207600</name>
    <name evidence="2" type="ORF">OSNPB_010207600</name>
</gene>
<dbReference type="STRING" id="39947.A0A0P0UZZ3"/>
<sequence length="612" mass="66535">SFEPRVAVSSTLHSSTEYTRYTPLLVLLDDRSHVPCSPPPPPRILHPSRHCFSSKSPAVPRRHRRPRRGCGRHADYLLRGGPAAPAASGELRPMLHPAPVQLLRLHLHQATGHRRFDRIFGVWLGGVELLRSCTAEPRPNGIVWSVSKDVTRYASLLAAGNSTLAVYLGNLIDDQYTGVYHANITLHLYFGPTPARQPAPATAPADIIVPVSRSLPLNDGLWFQIQNATDVESASIVLPSNTYRAVLEVYVSFHGDDEFWYTHTPDGNGPFREVTVLVDGDLVGAVWPFPVIFTGGINPLLWRPITGIGSFNLPTYDIELTPFLAKLLDGKAHELAFAVTNAVDVWYVDGNLHLWLDPMTTATTGSLVSYDAPRLAAVNTSHTTASRFDGLSERYYYHTTASRRISAAGWVESPSHGRITTNATQTFAFENTYAFAGDGSAETVNQTTVADAAVSATDLAGAVLYSRQAHHDFPLYVDIEAKTSPHAADVTYTVAREYRETAIAAGRWLSSGTPPRRYSLRDTQSGAVDVEMRDGNAVSATWGTRQTYRLEATDGCYFRNVTSSGYSVASDESDEVCSDSQEYPAGGAVIGALPPAEAAAAVTASADELVRK</sequence>
<dbReference type="EMBL" id="AP014957">
    <property type="protein sequence ID" value="BAS70954.1"/>
    <property type="molecule type" value="Genomic_DNA"/>
</dbReference>
<accession>A0A0P0UZZ3</accession>
<proteinExistence type="evidence at protein level"/>
<reference evidence="2 3" key="2">
    <citation type="journal article" date="2013" name="Plant Cell Physiol.">
        <title>Rice Annotation Project Database (RAP-DB): an integrative and interactive database for rice genomics.</title>
        <authorList>
            <person name="Sakai H."/>
            <person name="Lee S.S."/>
            <person name="Tanaka T."/>
            <person name="Numa H."/>
            <person name="Kim J."/>
            <person name="Kawahara Y."/>
            <person name="Wakimoto H."/>
            <person name="Yang C.C."/>
            <person name="Iwamoto M."/>
            <person name="Abe T."/>
            <person name="Yamada Y."/>
            <person name="Muto A."/>
            <person name="Inokuchi H."/>
            <person name="Ikemura T."/>
            <person name="Matsumoto T."/>
            <person name="Sasaki T."/>
            <person name="Itoh T."/>
        </authorList>
    </citation>
    <scope>NUCLEOTIDE SEQUENCE [LARGE SCALE GENOMIC DNA]</scope>
    <source>
        <strain evidence="3">cv. Nipponbare</strain>
    </source>
</reference>
<keyword evidence="4 5" id="KW-1267">Proteomics identification</keyword>
<dbReference type="OMA" id="QINNSFD"/>
<dbReference type="Pfam" id="PF25156">
    <property type="entry name" value="PNGase_A_C"/>
    <property type="match status" value="1"/>
</dbReference>
<dbReference type="Proteomes" id="UP000059680">
    <property type="component" value="Chromosome 1"/>
</dbReference>
<dbReference type="InParanoid" id="A0A0P0UZZ3"/>
<evidence type="ECO:0000259" key="1">
    <source>
        <dbReference type="Pfam" id="PF12222"/>
    </source>
</evidence>
<protein>
    <submittedName>
        <fullName evidence="2">Os01g0207600 protein</fullName>
    </submittedName>
</protein>
<dbReference type="Gramene" id="Os01t0207600-00">
    <property type="protein sequence ID" value="Os01t0207600-00"/>
    <property type="gene ID" value="Os01g0207600"/>
</dbReference>